<reference evidence="11 12" key="3">
    <citation type="submission" date="2017-09" db="EMBL/GenBank/DDBJ databases">
        <title>Depth-based differentiation of microbial function through sediment-hosted aquifers and enrichment of novel symbionts in the deep terrestrial subsurface.</title>
        <authorList>
            <person name="Probst A.J."/>
            <person name="Ladd B."/>
            <person name="Jarett J.K."/>
            <person name="Geller-Mcgrath D.E."/>
            <person name="Sieber C.M."/>
            <person name="Emerson J.B."/>
            <person name="Anantharaman K."/>
            <person name="Thomas B.C."/>
            <person name="Malmstrom R."/>
            <person name="Stieglmeier M."/>
            <person name="Klingl A."/>
            <person name="Woyke T."/>
            <person name="Ryan C.M."/>
            <person name="Banfield J.F."/>
        </authorList>
    </citation>
    <scope>NUCLEOTIDE SEQUENCE [LARGE SCALE GENOMIC DNA]</scope>
    <source>
        <strain evidence="8">CG_4_10_14_3_um_filter_34_13</strain>
        <strain evidence="9">CG_4_9_14_3_um_filter_33_16</strain>
    </source>
</reference>
<accession>A0A2M8CDM6</accession>
<evidence type="ECO:0000313" key="11">
    <source>
        <dbReference type="Proteomes" id="UP000228560"/>
    </source>
</evidence>
<dbReference type="CDD" id="cd06262">
    <property type="entry name" value="metallo-hydrolase-like_MBL-fold"/>
    <property type="match status" value="1"/>
</dbReference>
<evidence type="ECO:0000313" key="12">
    <source>
        <dbReference type="Proteomes" id="UP000230646"/>
    </source>
</evidence>
<dbReference type="InterPro" id="IPR036866">
    <property type="entry name" value="RibonucZ/Hydroxyglut_hydro"/>
</dbReference>
<dbReference type="Proteomes" id="UP000231493">
    <property type="component" value="Unassembled WGS sequence"/>
</dbReference>
<sequence length="209" mass="22839">MFLKKLVVGALETNCYLIGCEKTKKAAVIDPGGEEEVDLILNLLQENNFDLKYIINTHGHIDHIAGNRKLKGKTTASLLIHKLDADMLVDTNKNFSIFMGKEICSPPADIFLKEGDEIILGSLKLTVFHTPGHTPGGISLILDNVIFTGDTLFAGGIGRTDLPGGSYQDLQRSIKEKLLILGNGKIIYPGHGPDSTIGEERRTNPYLKN</sequence>
<dbReference type="Pfam" id="PF00753">
    <property type="entry name" value="Lactamase_B"/>
    <property type="match status" value="1"/>
</dbReference>
<gene>
    <name evidence="6" type="ORF">AUK42_06255</name>
    <name evidence="9" type="ORF">CO097_03150</name>
    <name evidence="8" type="ORF">COZ07_01725</name>
    <name evidence="7" type="ORF">COZ58_05770</name>
</gene>
<organism evidence="6 10">
    <name type="scientific">Candidatus Infernicultor aquiphilus</name>
    <dbReference type="NCBI Taxonomy" id="1805029"/>
    <lineage>
        <taxon>Bacteria</taxon>
        <taxon>Pseudomonadati</taxon>
        <taxon>Atribacterota</taxon>
        <taxon>Candidatus Phoenicimicrobiia</taxon>
        <taxon>Candidatus Pheonicimicrobiales</taxon>
        <taxon>Candidatus Phoenicimicrobiaceae</taxon>
        <taxon>Candidatus Infernicultor</taxon>
    </lineage>
</organism>
<dbReference type="EMBL" id="PFTV01000078">
    <property type="protein sequence ID" value="PJB57174.1"/>
    <property type="molecule type" value="Genomic_DNA"/>
</dbReference>
<reference evidence="7" key="2">
    <citation type="submission" date="2017-09" db="EMBL/GenBank/DDBJ databases">
        <title>Depth-based differentiation of microbial function through sediment-hosted aquifers and enrichment of novel symbionts in the deep terrestrial subsurface.</title>
        <authorList>
            <person name="Probst A.J."/>
            <person name="Ladd B."/>
            <person name="Jarett J.K."/>
            <person name="Geller-Mcgrath D.E."/>
            <person name="Sieber C.M.K."/>
            <person name="Emerson J.B."/>
            <person name="Anantharaman K."/>
            <person name="Thomas B.C."/>
            <person name="Malmstrom R."/>
            <person name="Stieglmeier M."/>
            <person name="Klingl A."/>
            <person name="Woyke T."/>
            <person name="Ryan C.M."/>
            <person name="Banfield J.F."/>
        </authorList>
    </citation>
    <scope>NUCLEOTIDE SEQUENCE</scope>
    <source>
        <strain evidence="7">CG_4_8_14_3_um_filter_34_18</strain>
    </source>
</reference>
<dbReference type="STRING" id="1805029.AUK42_06255"/>
<dbReference type="InterPro" id="IPR051453">
    <property type="entry name" value="MBL_Glyoxalase_II"/>
</dbReference>
<dbReference type="SMART" id="SM00849">
    <property type="entry name" value="Lactamase_B"/>
    <property type="match status" value="1"/>
</dbReference>
<dbReference type="Proteomes" id="UP000182763">
    <property type="component" value="Unassembled WGS sequence"/>
</dbReference>
<dbReference type="PANTHER" id="PTHR46233:SF3">
    <property type="entry name" value="HYDROXYACYLGLUTATHIONE HYDROLASE GLOC"/>
    <property type="match status" value="1"/>
</dbReference>
<evidence type="ECO:0000313" key="8">
    <source>
        <dbReference type="EMBL" id="PIY33552.1"/>
    </source>
</evidence>
<dbReference type="EMBL" id="MNYY01000121">
    <property type="protein sequence ID" value="OIP68474.1"/>
    <property type="molecule type" value="Genomic_DNA"/>
</dbReference>
<evidence type="ECO:0000256" key="4">
    <source>
        <dbReference type="ARBA" id="ARBA00022833"/>
    </source>
</evidence>
<dbReference type="PANTHER" id="PTHR46233">
    <property type="entry name" value="HYDROXYACYLGLUTATHIONE HYDROLASE GLOC"/>
    <property type="match status" value="1"/>
</dbReference>
<keyword evidence="3 6" id="KW-0378">Hydrolase</keyword>
<dbReference type="GO" id="GO:0016787">
    <property type="term" value="F:hydrolase activity"/>
    <property type="evidence" value="ECO:0007669"/>
    <property type="project" value="UniProtKB-KW"/>
</dbReference>
<dbReference type="GO" id="GO:0046872">
    <property type="term" value="F:metal ion binding"/>
    <property type="evidence" value="ECO:0007669"/>
    <property type="project" value="UniProtKB-KW"/>
</dbReference>
<name>A0A1J5GFR2_9BACT</name>
<dbReference type="Gene3D" id="3.60.15.10">
    <property type="entry name" value="Ribonuclease Z/Hydroxyacylglutathione hydrolase-like"/>
    <property type="match status" value="1"/>
</dbReference>
<evidence type="ECO:0000256" key="2">
    <source>
        <dbReference type="ARBA" id="ARBA00022723"/>
    </source>
</evidence>
<evidence type="ECO:0000256" key="3">
    <source>
        <dbReference type="ARBA" id="ARBA00022801"/>
    </source>
</evidence>
<dbReference type="InterPro" id="IPR001279">
    <property type="entry name" value="Metallo-B-lactamas"/>
</dbReference>
<protein>
    <submittedName>
        <fullName evidence="6">MBL fold metallo-hydrolase</fullName>
    </submittedName>
</protein>
<evidence type="ECO:0000313" key="6">
    <source>
        <dbReference type="EMBL" id="OIP68474.1"/>
    </source>
</evidence>
<dbReference type="Proteomes" id="UP000228560">
    <property type="component" value="Unassembled WGS sequence"/>
</dbReference>
<dbReference type="RefSeq" id="WP_406606880.1">
    <property type="nucleotide sequence ID" value="NZ_PFKO01000066.1"/>
</dbReference>
<feature type="domain" description="Metallo-beta-lactamase" evidence="5">
    <location>
        <begin position="12"/>
        <end position="191"/>
    </location>
</feature>
<dbReference type="EMBL" id="PFKO01000066">
    <property type="protein sequence ID" value="PIY33552.1"/>
    <property type="molecule type" value="Genomic_DNA"/>
</dbReference>
<evidence type="ECO:0000256" key="1">
    <source>
        <dbReference type="ARBA" id="ARBA00001947"/>
    </source>
</evidence>
<accession>A0A1J5GFR2</accession>
<evidence type="ECO:0000313" key="9">
    <source>
        <dbReference type="EMBL" id="PJB57174.1"/>
    </source>
</evidence>
<keyword evidence="2" id="KW-0479">Metal-binding</keyword>
<accession>A0A2M7PT91</accession>
<dbReference type="AlphaFoldDB" id="A0A1J5GFR2"/>
<comment type="caution">
    <text evidence="6">The sequence shown here is derived from an EMBL/GenBank/DDBJ whole genome shotgun (WGS) entry which is preliminary data.</text>
</comment>
<evidence type="ECO:0000259" key="5">
    <source>
        <dbReference type="SMART" id="SM00849"/>
    </source>
</evidence>
<evidence type="ECO:0000313" key="7">
    <source>
        <dbReference type="EMBL" id="PIX33898.1"/>
    </source>
</evidence>
<dbReference type="Proteomes" id="UP000230646">
    <property type="component" value="Unassembled WGS sequence"/>
</dbReference>
<accession>A0A2M7K6X3</accession>
<proteinExistence type="predicted"/>
<dbReference type="EMBL" id="PFIP01000122">
    <property type="protein sequence ID" value="PIX33898.1"/>
    <property type="molecule type" value="Genomic_DNA"/>
</dbReference>
<dbReference type="SUPFAM" id="SSF56281">
    <property type="entry name" value="Metallo-hydrolase/oxidoreductase"/>
    <property type="match status" value="1"/>
</dbReference>
<comment type="cofactor">
    <cofactor evidence="1">
        <name>Zn(2+)</name>
        <dbReference type="ChEBI" id="CHEBI:29105"/>
    </cofactor>
</comment>
<keyword evidence="4" id="KW-0862">Zinc</keyword>
<evidence type="ECO:0000313" key="10">
    <source>
        <dbReference type="Proteomes" id="UP000182763"/>
    </source>
</evidence>
<reference evidence="6 10" key="1">
    <citation type="journal article" date="2016" name="Environ. Microbiol.">
        <title>Genomic resolution of a cold subsurface aquifer community provides metabolic insights for novel microbes adapted to high CO concentrations.</title>
        <authorList>
            <person name="Probst A.J."/>
            <person name="Castelle C.J."/>
            <person name="Singh A."/>
            <person name="Brown C.T."/>
            <person name="Anantharaman K."/>
            <person name="Sharon I."/>
            <person name="Hug L.A."/>
            <person name="Burstein D."/>
            <person name="Emerson J.B."/>
            <person name="Thomas B.C."/>
            <person name="Banfield J.F."/>
        </authorList>
    </citation>
    <scope>NUCLEOTIDE SEQUENCE [LARGE SCALE GENOMIC DNA]</scope>
    <source>
        <strain evidence="6">CG2_30_33_13</strain>
    </source>
</reference>